<feature type="region of interest" description="Disordered" evidence="1">
    <location>
        <begin position="154"/>
        <end position="200"/>
    </location>
</feature>
<evidence type="ECO:0008006" key="4">
    <source>
        <dbReference type="Google" id="ProtNLM"/>
    </source>
</evidence>
<feature type="compositionally biased region" description="Polar residues" evidence="1">
    <location>
        <begin position="162"/>
        <end position="184"/>
    </location>
</feature>
<name>A0A553PJN7_TIGCA</name>
<evidence type="ECO:0000313" key="2">
    <source>
        <dbReference type="EMBL" id="TRY77883.1"/>
    </source>
</evidence>
<protein>
    <recommendedName>
        <fullName evidence="4">CCHC-type domain-containing protein</fullName>
    </recommendedName>
</protein>
<sequence length="200" mass="21674">MQLVGQEAELDTLNPDDLYVLRLVTGTTDRKLKEEFLRESDPTRSKLVSIAKSWETASQVEDSMNVSGDSPNQTLVAAVSNGLSGNKKKGHKPGKFHIHHPQDILSGSCMRCGKAKASHEPHQCLAKGQKCSKCGTVGHLGFICMKSRQKRKPEVLARSASEPETITSSSVLVRSTAIGSNQTPRALVEVHPTEDSNQTG</sequence>
<proteinExistence type="predicted"/>
<dbReference type="Proteomes" id="UP000318571">
    <property type="component" value="Chromosome 11"/>
</dbReference>
<dbReference type="AlphaFoldDB" id="A0A553PJN7"/>
<gene>
    <name evidence="2" type="ORF">TCAL_11460</name>
</gene>
<organism evidence="2 3">
    <name type="scientific">Tigriopus californicus</name>
    <name type="common">Marine copepod</name>
    <dbReference type="NCBI Taxonomy" id="6832"/>
    <lineage>
        <taxon>Eukaryota</taxon>
        <taxon>Metazoa</taxon>
        <taxon>Ecdysozoa</taxon>
        <taxon>Arthropoda</taxon>
        <taxon>Crustacea</taxon>
        <taxon>Multicrustacea</taxon>
        <taxon>Hexanauplia</taxon>
        <taxon>Copepoda</taxon>
        <taxon>Harpacticoida</taxon>
        <taxon>Harpacticidae</taxon>
        <taxon>Tigriopus</taxon>
    </lineage>
</organism>
<evidence type="ECO:0000313" key="3">
    <source>
        <dbReference type="Proteomes" id="UP000318571"/>
    </source>
</evidence>
<comment type="caution">
    <text evidence="2">The sequence shown here is derived from an EMBL/GenBank/DDBJ whole genome shotgun (WGS) entry which is preliminary data.</text>
</comment>
<keyword evidence="3" id="KW-1185">Reference proteome</keyword>
<evidence type="ECO:0000256" key="1">
    <source>
        <dbReference type="SAM" id="MobiDB-lite"/>
    </source>
</evidence>
<reference evidence="2 3" key="1">
    <citation type="journal article" date="2018" name="Nat. Ecol. Evol.">
        <title>Genomic signatures of mitonuclear coevolution across populations of Tigriopus californicus.</title>
        <authorList>
            <person name="Barreto F.S."/>
            <person name="Watson E.T."/>
            <person name="Lima T.G."/>
            <person name="Willett C.S."/>
            <person name="Edmands S."/>
            <person name="Li W."/>
            <person name="Burton R.S."/>
        </authorList>
    </citation>
    <scope>NUCLEOTIDE SEQUENCE [LARGE SCALE GENOMIC DNA]</scope>
    <source>
        <strain evidence="2 3">San Diego</strain>
    </source>
</reference>
<accession>A0A553PJN7</accession>
<dbReference type="EMBL" id="VCGU01000003">
    <property type="protein sequence ID" value="TRY77883.1"/>
    <property type="molecule type" value="Genomic_DNA"/>
</dbReference>